<dbReference type="GeneID" id="118344055"/>
<dbReference type="InParanoid" id="A0A6P9DVN7"/>
<evidence type="ECO:0000256" key="1">
    <source>
        <dbReference type="ARBA" id="ARBA00010617"/>
    </source>
</evidence>
<organism evidence="4 5">
    <name type="scientific">Juglans regia</name>
    <name type="common">English walnut</name>
    <dbReference type="NCBI Taxonomy" id="51240"/>
    <lineage>
        <taxon>Eukaryota</taxon>
        <taxon>Viridiplantae</taxon>
        <taxon>Streptophyta</taxon>
        <taxon>Embryophyta</taxon>
        <taxon>Tracheophyta</taxon>
        <taxon>Spermatophyta</taxon>
        <taxon>Magnoliopsida</taxon>
        <taxon>eudicotyledons</taxon>
        <taxon>Gunneridae</taxon>
        <taxon>Pentapetalae</taxon>
        <taxon>rosids</taxon>
        <taxon>fabids</taxon>
        <taxon>Fagales</taxon>
        <taxon>Juglandaceae</taxon>
        <taxon>Juglans</taxon>
    </lineage>
</organism>
<dbReference type="PANTHER" id="PTHR24286:SF185">
    <property type="entry name" value="CYTOCHROME P450 87A3-LIKE"/>
    <property type="match status" value="1"/>
</dbReference>
<evidence type="ECO:0000256" key="2">
    <source>
        <dbReference type="ARBA" id="ARBA00022723"/>
    </source>
</evidence>
<evidence type="ECO:0000256" key="3">
    <source>
        <dbReference type="ARBA" id="ARBA00023004"/>
    </source>
</evidence>
<dbReference type="RefSeq" id="XP_035539710.1">
    <property type="nucleotide sequence ID" value="XM_035683817.1"/>
</dbReference>
<name>A0A6P9DVN7_JUGRE</name>
<reference evidence="5" key="1">
    <citation type="submission" date="2025-08" db="UniProtKB">
        <authorList>
            <consortium name="RefSeq"/>
        </authorList>
    </citation>
    <scope>IDENTIFICATION</scope>
    <source>
        <tissue evidence="5">Leaves</tissue>
    </source>
</reference>
<dbReference type="OrthoDB" id="1934386at2759"/>
<dbReference type="PANTHER" id="PTHR24286">
    <property type="entry name" value="CYTOCHROME P450 26"/>
    <property type="match status" value="1"/>
</dbReference>
<dbReference type="KEGG" id="jre:118344055"/>
<evidence type="ECO:0000313" key="5">
    <source>
        <dbReference type="RefSeq" id="XP_035539710.1"/>
    </source>
</evidence>
<dbReference type="Gene3D" id="1.10.630.10">
    <property type="entry name" value="Cytochrome P450"/>
    <property type="match status" value="1"/>
</dbReference>
<dbReference type="GO" id="GO:0005506">
    <property type="term" value="F:iron ion binding"/>
    <property type="evidence" value="ECO:0007669"/>
    <property type="project" value="InterPro"/>
</dbReference>
<dbReference type="GO" id="GO:0016705">
    <property type="term" value="F:oxidoreductase activity, acting on paired donors, with incorporation or reduction of molecular oxygen"/>
    <property type="evidence" value="ECO:0007669"/>
    <property type="project" value="InterPro"/>
</dbReference>
<gene>
    <name evidence="5" type="primary">LOC118344055</name>
</gene>
<dbReference type="GO" id="GO:0004497">
    <property type="term" value="F:monooxygenase activity"/>
    <property type="evidence" value="ECO:0007669"/>
    <property type="project" value="InterPro"/>
</dbReference>
<proteinExistence type="inferred from homology"/>
<keyword evidence="3" id="KW-0408">Iron</keyword>
<dbReference type="SUPFAM" id="SSF48264">
    <property type="entry name" value="Cytochrome P450"/>
    <property type="match status" value="1"/>
</dbReference>
<dbReference type="Proteomes" id="UP000235220">
    <property type="component" value="Chromosome 12"/>
</dbReference>
<dbReference type="AlphaFoldDB" id="A0A6P9DVN7"/>
<sequence length="146" mass="16600">MSELDAVICSHLHAWARHGTVDLKEVTSNMLFDYAAKQLMSYDELKTPLKLAENFKAFIYGLLSFPLDIPGTAYHACLQGRKNATKIITDIYNDRKASKIRRGDFLDHLLEEVESEKSFLNESAAIDLVLVLLFAYHETTSTCWLN</sequence>
<dbReference type="GO" id="GO:0020037">
    <property type="term" value="F:heme binding"/>
    <property type="evidence" value="ECO:0007669"/>
    <property type="project" value="InterPro"/>
</dbReference>
<dbReference type="InterPro" id="IPR036396">
    <property type="entry name" value="Cyt_P450_sf"/>
</dbReference>
<keyword evidence="4" id="KW-1185">Reference proteome</keyword>
<accession>A0A6P9DVN7</accession>
<keyword evidence="2" id="KW-0479">Metal-binding</keyword>
<protein>
    <submittedName>
        <fullName evidence="5">Cytochrome P450 87A3-like</fullName>
    </submittedName>
</protein>
<evidence type="ECO:0000313" key="4">
    <source>
        <dbReference type="Proteomes" id="UP000235220"/>
    </source>
</evidence>
<comment type="similarity">
    <text evidence="1">Belongs to the cytochrome P450 family.</text>
</comment>